<accession>G0EQG2</accession>
<protein>
    <submittedName>
        <fullName evidence="1">Uncharacterized protein</fullName>
    </submittedName>
</protein>
<dbReference type="Proteomes" id="UP000008522">
    <property type="component" value="Chromosome"/>
</dbReference>
<gene>
    <name evidence="1" type="ordered locus">Bint_0233</name>
</gene>
<name>G0EQG2_BRAIP</name>
<evidence type="ECO:0000313" key="2">
    <source>
        <dbReference type="Proteomes" id="UP000008522"/>
    </source>
</evidence>
<proteinExistence type="predicted"/>
<reference evidence="1 2" key="1">
    <citation type="journal article" date="2011" name="BMC Genomics">
        <title>Complete genome sequence of Brachyspira intermedia reveals unique genomic features in Brachyspira species and phage-mediated horizontal gene transfer.</title>
        <authorList>
            <person name="Hafstrom T."/>
            <person name="Jansson D.S."/>
            <person name="Segerman B."/>
        </authorList>
    </citation>
    <scope>NUCLEOTIDE SEQUENCE [LARGE SCALE GENOMIC DNA]</scope>
    <source>
        <strain evidence="2">ATCC 51140 / PWS/A</strain>
    </source>
</reference>
<dbReference type="AlphaFoldDB" id="G0EQG2"/>
<keyword evidence="2" id="KW-1185">Reference proteome</keyword>
<evidence type="ECO:0000313" key="1">
    <source>
        <dbReference type="EMBL" id="AEM20867.1"/>
    </source>
</evidence>
<dbReference type="PATRIC" id="fig|1045858.4.peg.231"/>
<organism evidence="1 2">
    <name type="scientific">Brachyspira intermedia (strain ATCC 51140 / PWS/A)</name>
    <name type="common">Serpulina intermedia</name>
    <dbReference type="NCBI Taxonomy" id="1045858"/>
    <lineage>
        <taxon>Bacteria</taxon>
        <taxon>Pseudomonadati</taxon>
        <taxon>Spirochaetota</taxon>
        <taxon>Spirochaetia</taxon>
        <taxon>Brachyspirales</taxon>
        <taxon>Brachyspiraceae</taxon>
        <taxon>Brachyspira</taxon>
    </lineage>
</organism>
<dbReference type="KEGG" id="bip:Bint_0233"/>
<dbReference type="EMBL" id="CP002874">
    <property type="protein sequence ID" value="AEM20867.1"/>
    <property type="molecule type" value="Genomic_DNA"/>
</dbReference>
<dbReference type="HOGENOM" id="CLU_1821695_0_0_12"/>
<sequence length="146" mass="17466">MLGFDMYKIYSAFIIIMLFIISCNDKKLESKQYRLNISETNEVINIKSRNFDGISLIKNSSFTAYPNITINELLSPFSSVEWQDFISEDDYNRYIDIVARYDTNEYIIQFQITDQYRWELYAFEINKTPYTIDIVANELYKLYTNK</sequence>